<feature type="transmembrane region" description="Helical" evidence="1">
    <location>
        <begin position="77"/>
        <end position="98"/>
    </location>
</feature>
<keyword evidence="3" id="KW-1185">Reference proteome</keyword>
<accession>A0ABX8GKV6</accession>
<keyword evidence="1" id="KW-0812">Transmembrane</keyword>
<dbReference type="RefSeq" id="WP_208287325.1">
    <property type="nucleotide sequence ID" value="NZ_CP076023.1"/>
</dbReference>
<reference evidence="2 3" key="1">
    <citation type="submission" date="2021-05" db="EMBL/GenBank/DDBJ databases">
        <title>Novel species in genus Cellulomonas.</title>
        <authorList>
            <person name="Zhang G."/>
        </authorList>
    </citation>
    <scope>NUCLEOTIDE SEQUENCE [LARGE SCALE GENOMIC DNA]</scope>
    <source>
        <strain evidence="3">zg-ZUI157</strain>
    </source>
</reference>
<evidence type="ECO:0000256" key="1">
    <source>
        <dbReference type="SAM" id="Phobius"/>
    </source>
</evidence>
<feature type="transmembrane region" description="Helical" evidence="1">
    <location>
        <begin position="6"/>
        <end position="29"/>
    </location>
</feature>
<organism evidence="2 3">
    <name type="scientific">Cellulomonas dongxiuzhuiae</name>
    <dbReference type="NCBI Taxonomy" id="2819979"/>
    <lineage>
        <taxon>Bacteria</taxon>
        <taxon>Bacillati</taxon>
        <taxon>Actinomycetota</taxon>
        <taxon>Actinomycetes</taxon>
        <taxon>Micrococcales</taxon>
        <taxon>Cellulomonadaceae</taxon>
        <taxon>Cellulomonas</taxon>
    </lineage>
</organism>
<feature type="transmembrane region" description="Helical" evidence="1">
    <location>
        <begin position="41"/>
        <end position="65"/>
    </location>
</feature>
<gene>
    <name evidence="2" type="ORF">KKR89_16715</name>
</gene>
<keyword evidence="1" id="KW-0472">Membrane</keyword>
<proteinExistence type="predicted"/>
<dbReference type="Proteomes" id="UP000679335">
    <property type="component" value="Chromosome"/>
</dbReference>
<name>A0ABX8GKV6_9CELL</name>
<evidence type="ECO:0000313" key="2">
    <source>
        <dbReference type="EMBL" id="QWC15874.1"/>
    </source>
</evidence>
<sequence length="115" mass="12638">MDLYSAVLTTAPFILLALSGGLVFGPMPVGGRHRAWRLQRVNLLVDGIAVLSVLTGAAVSLLVLAEQVSRTDNLRLVVMYAGMLSLLMLGLHVTSDVLTRYVQDRDRMDQRDDRT</sequence>
<dbReference type="EMBL" id="CP076023">
    <property type="protein sequence ID" value="QWC15874.1"/>
    <property type="molecule type" value="Genomic_DNA"/>
</dbReference>
<keyword evidence="1" id="KW-1133">Transmembrane helix</keyword>
<evidence type="ECO:0000313" key="3">
    <source>
        <dbReference type="Proteomes" id="UP000679335"/>
    </source>
</evidence>
<protein>
    <submittedName>
        <fullName evidence="2">Uncharacterized protein</fullName>
    </submittedName>
</protein>